<gene>
    <name evidence="2" type="ORF">MNBD_GAMMA09-3400</name>
</gene>
<reference evidence="2" key="1">
    <citation type="submission" date="2018-06" db="EMBL/GenBank/DDBJ databases">
        <authorList>
            <person name="Zhirakovskaya E."/>
        </authorList>
    </citation>
    <scope>NUCLEOTIDE SEQUENCE</scope>
</reference>
<accession>A0A3B0XHQ1</accession>
<dbReference type="PANTHER" id="PTHR38773">
    <property type="entry name" value="PROTEIN SPRT"/>
    <property type="match status" value="1"/>
</dbReference>
<name>A0A3B0XHQ1_9ZZZZ</name>
<proteinExistence type="predicted"/>
<evidence type="ECO:0000259" key="1">
    <source>
        <dbReference type="SMART" id="SM00731"/>
    </source>
</evidence>
<dbReference type="InterPro" id="IPR006640">
    <property type="entry name" value="SprT-like_domain"/>
</dbReference>
<dbReference type="GO" id="GO:0006950">
    <property type="term" value="P:response to stress"/>
    <property type="evidence" value="ECO:0007669"/>
    <property type="project" value="UniProtKB-ARBA"/>
</dbReference>
<dbReference type="EMBL" id="UOFI01000033">
    <property type="protein sequence ID" value="VAW62942.1"/>
    <property type="molecule type" value="Genomic_DNA"/>
</dbReference>
<feature type="domain" description="SprT-like" evidence="1">
    <location>
        <begin position="22"/>
        <end position="170"/>
    </location>
</feature>
<protein>
    <recommendedName>
        <fullName evidence="1">SprT-like domain-containing protein</fullName>
    </recommendedName>
</protein>
<dbReference type="PANTHER" id="PTHR38773:SF1">
    <property type="entry name" value="PROTEIN SPRT"/>
    <property type="match status" value="1"/>
</dbReference>
<sequence>MTDFSLTPHQKQYIVERTIYYTRLANQLMALNLPQIDVYFDLCGRASGMFVARLSEVYIRYNEIVFSRNFEDAAIHTVGHEVAHYVVYSICGARKVKPHGREWKYVMSLFGLEPEVTSSYDVSELPLKQQKRHDYTCGCMTHQLSTTRHNRVQLKKRVYRCRLCQQPLRR</sequence>
<dbReference type="AlphaFoldDB" id="A0A3B0XHQ1"/>
<organism evidence="2">
    <name type="scientific">hydrothermal vent metagenome</name>
    <dbReference type="NCBI Taxonomy" id="652676"/>
    <lineage>
        <taxon>unclassified sequences</taxon>
        <taxon>metagenomes</taxon>
        <taxon>ecological metagenomes</taxon>
    </lineage>
</organism>
<dbReference type="Pfam" id="PF10263">
    <property type="entry name" value="SprT-like"/>
    <property type="match status" value="1"/>
</dbReference>
<dbReference type="SMART" id="SM00731">
    <property type="entry name" value="SprT"/>
    <property type="match status" value="1"/>
</dbReference>
<evidence type="ECO:0000313" key="2">
    <source>
        <dbReference type="EMBL" id="VAW62942.1"/>
    </source>
</evidence>